<reference evidence="13 14" key="1">
    <citation type="journal article" date="2021" name="Int. J. Syst. Evol. Microbiol.">
        <title>Steroidobacter gossypii sp. nov., isolated from soil of cotton cropping field.</title>
        <authorList>
            <person name="Huang R."/>
            <person name="Yang S."/>
            <person name="Zhen C."/>
            <person name="Liu W."/>
        </authorList>
    </citation>
    <scope>NUCLEOTIDE SEQUENCE [LARGE SCALE GENOMIC DNA]</scope>
    <source>
        <strain evidence="13 14">S1-65</strain>
    </source>
</reference>
<feature type="binding site" evidence="8">
    <location>
        <begin position="138"/>
        <end position="140"/>
    </location>
    <ligand>
        <name>substrate</name>
    </ligand>
</feature>
<keyword evidence="4 8" id="KW-0521">NADP</keyword>
<dbReference type="PIRSF" id="PIRSF000445">
    <property type="entry name" value="4pyrrol_synth_GluRdtase"/>
    <property type="match status" value="1"/>
</dbReference>
<dbReference type="InterPro" id="IPR036453">
    <property type="entry name" value="GluRdtase_dimer_dom_sf"/>
</dbReference>
<dbReference type="EC" id="1.2.1.70" evidence="3 8"/>
<dbReference type="CDD" id="cd05213">
    <property type="entry name" value="NAD_bind_Glutamyl_tRNA_reduct"/>
    <property type="match status" value="1"/>
</dbReference>
<feature type="active site" description="Nucleophile" evidence="8">
    <location>
        <position position="50"/>
    </location>
</feature>
<keyword evidence="6 8" id="KW-0627">Porphyrin biosynthesis</keyword>
<feature type="domain" description="Quinate/shikimate 5-dehydrogenase/glutamyl-tRNA reductase" evidence="11">
    <location>
        <begin position="196"/>
        <end position="330"/>
    </location>
</feature>
<evidence type="ECO:0000256" key="9">
    <source>
        <dbReference type="RuleBase" id="RU000584"/>
    </source>
</evidence>
<evidence type="ECO:0000256" key="4">
    <source>
        <dbReference type="ARBA" id="ARBA00022857"/>
    </source>
</evidence>
<dbReference type="SUPFAM" id="SSF69742">
    <property type="entry name" value="Glutamyl tRNA-reductase catalytic, N-terminal domain"/>
    <property type="match status" value="1"/>
</dbReference>
<dbReference type="Pfam" id="PF05201">
    <property type="entry name" value="GlutR_N"/>
    <property type="match status" value="1"/>
</dbReference>
<evidence type="ECO:0000256" key="2">
    <source>
        <dbReference type="ARBA" id="ARBA00005916"/>
    </source>
</evidence>
<comment type="catalytic activity">
    <reaction evidence="7 8 9">
        <text>(S)-4-amino-5-oxopentanoate + tRNA(Glu) + NADP(+) = L-glutamyl-tRNA(Glu) + NADPH + H(+)</text>
        <dbReference type="Rhea" id="RHEA:12344"/>
        <dbReference type="Rhea" id="RHEA-COMP:9663"/>
        <dbReference type="Rhea" id="RHEA-COMP:9680"/>
        <dbReference type="ChEBI" id="CHEBI:15378"/>
        <dbReference type="ChEBI" id="CHEBI:57501"/>
        <dbReference type="ChEBI" id="CHEBI:57783"/>
        <dbReference type="ChEBI" id="CHEBI:58349"/>
        <dbReference type="ChEBI" id="CHEBI:78442"/>
        <dbReference type="ChEBI" id="CHEBI:78520"/>
        <dbReference type="EC" id="1.2.1.70"/>
    </reaction>
</comment>
<dbReference type="Gene3D" id="3.40.50.720">
    <property type="entry name" value="NAD(P)-binding Rossmann-like Domain"/>
    <property type="match status" value="1"/>
</dbReference>
<feature type="domain" description="Tetrapyrrole biosynthesis glutamyl-tRNA reductase dimerisation" evidence="10">
    <location>
        <begin position="345"/>
        <end position="440"/>
    </location>
</feature>
<dbReference type="PROSITE" id="PS00747">
    <property type="entry name" value="GLUTR"/>
    <property type="match status" value="1"/>
</dbReference>
<dbReference type="SUPFAM" id="SSF51735">
    <property type="entry name" value="NAD(P)-binding Rossmann-fold domains"/>
    <property type="match status" value="1"/>
</dbReference>
<dbReference type="Gene3D" id="3.30.460.30">
    <property type="entry name" value="Glutamyl-tRNA reductase, N-terminal domain"/>
    <property type="match status" value="1"/>
</dbReference>
<comment type="function">
    <text evidence="8">Catalyzes the NADPH-dependent reduction of glutamyl-tRNA(Glu) to glutamate 1-semialdehyde (GSA).</text>
</comment>
<dbReference type="RefSeq" id="WP_203165132.1">
    <property type="nucleotide sequence ID" value="NZ_JAEVLS010000001.1"/>
</dbReference>
<dbReference type="EMBL" id="JAEVLS010000001">
    <property type="protein sequence ID" value="MBM0103146.1"/>
    <property type="molecule type" value="Genomic_DNA"/>
</dbReference>
<evidence type="ECO:0000256" key="7">
    <source>
        <dbReference type="ARBA" id="ARBA00047464"/>
    </source>
</evidence>
<dbReference type="NCBIfam" id="TIGR01035">
    <property type="entry name" value="hemA"/>
    <property type="match status" value="1"/>
</dbReference>
<evidence type="ECO:0000313" key="14">
    <source>
        <dbReference type="Proteomes" id="UP000661077"/>
    </source>
</evidence>
<comment type="similarity">
    <text evidence="2 8 9">Belongs to the glutamyl-tRNA reductase family.</text>
</comment>
<dbReference type="InterPro" id="IPR036291">
    <property type="entry name" value="NAD(P)-bd_dom_sf"/>
</dbReference>
<feature type="domain" description="Glutamyl-tRNA reductase N-terminal" evidence="12">
    <location>
        <begin position="6"/>
        <end position="180"/>
    </location>
</feature>
<accession>A0ABS1WQA7</accession>
<evidence type="ECO:0000313" key="13">
    <source>
        <dbReference type="EMBL" id="MBM0103146.1"/>
    </source>
</evidence>
<evidence type="ECO:0000256" key="3">
    <source>
        <dbReference type="ARBA" id="ARBA00012970"/>
    </source>
</evidence>
<dbReference type="InterPro" id="IPR000343">
    <property type="entry name" value="4pyrrol_synth_GluRdtase"/>
</dbReference>
<evidence type="ECO:0000256" key="5">
    <source>
        <dbReference type="ARBA" id="ARBA00023002"/>
    </source>
</evidence>
<dbReference type="Pfam" id="PF01488">
    <property type="entry name" value="Shikimate_DH"/>
    <property type="match status" value="1"/>
</dbReference>
<comment type="miscellaneous">
    <text evidence="8">During catalysis, the active site Cys acts as a nucleophile attacking the alpha-carbonyl group of tRNA-bound glutamate with the formation of a thioester intermediate between enzyme and glutamate, and the concomitant release of tRNA(Glu). The thioester intermediate is finally reduced by direct hydride transfer from NADPH, to form the product GSA.</text>
</comment>
<dbReference type="InterPro" id="IPR015895">
    <property type="entry name" value="4pyrrol_synth_GluRdtase_N"/>
</dbReference>
<comment type="subunit">
    <text evidence="8">Homodimer.</text>
</comment>
<sequence>MPLVVIGINHRTAPVEIREKMVFGGEELPDALRELAGQPGVREALIVSTCNRTELYCFADDGAGGETTDGPAEANGPVRASVPASDPSLPLSDWLANWHDLAAHRLDINRSLYRMHGTAAVQHLFAVACGLDSLVIGEPQILGQLKDAYRAALDQKVTGPYLNRVMQTAFSVAKRVRTQTRIGANAVSVAYAAVSLARTVFEKFSGHTALLVGAGETIALAARHLHANGLGRMIVANRSLGRAQELAAEFKGFAIGIDDLAAHLPEADIVITSTASPTPVITYDAVQAAVRARKRKPIFMVDIAVPRDIEAEVSKLEDVYLFTIDDLQNVVNENLASRREAARDATEMLAAEVSLFEQQLKTLDAVPTIRQLRDDAEAVRSQTAEQARRMLASGRDPREVVDFLASTLTNRLLHGPSQRLRQAAERGDVELLEAARALFAPNSSDPTPSDQS</sequence>
<dbReference type="Pfam" id="PF00745">
    <property type="entry name" value="GlutR_dimer"/>
    <property type="match status" value="1"/>
</dbReference>
<comment type="pathway">
    <text evidence="1 8 9">Porphyrin-containing compound metabolism; protoporphyrin-IX biosynthesis; 5-aminolevulinate from L-glutamyl-tRNA(Glu): step 1/2.</text>
</comment>
<organism evidence="13 14">
    <name type="scientific">Steroidobacter gossypii</name>
    <dbReference type="NCBI Taxonomy" id="2805490"/>
    <lineage>
        <taxon>Bacteria</taxon>
        <taxon>Pseudomonadati</taxon>
        <taxon>Pseudomonadota</taxon>
        <taxon>Gammaproteobacteria</taxon>
        <taxon>Steroidobacterales</taxon>
        <taxon>Steroidobacteraceae</taxon>
        <taxon>Steroidobacter</taxon>
    </lineage>
</organism>
<evidence type="ECO:0000256" key="1">
    <source>
        <dbReference type="ARBA" id="ARBA00005059"/>
    </source>
</evidence>
<dbReference type="SUPFAM" id="SSF69075">
    <property type="entry name" value="Glutamyl tRNA-reductase dimerization domain"/>
    <property type="match status" value="1"/>
</dbReference>
<proteinExistence type="inferred from homology"/>
<evidence type="ECO:0000259" key="10">
    <source>
        <dbReference type="Pfam" id="PF00745"/>
    </source>
</evidence>
<evidence type="ECO:0000259" key="12">
    <source>
        <dbReference type="Pfam" id="PF05201"/>
    </source>
</evidence>
<dbReference type="Proteomes" id="UP000661077">
    <property type="component" value="Unassembled WGS sequence"/>
</dbReference>
<dbReference type="GO" id="GO:0008883">
    <property type="term" value="F:glutamyl-tRNA reductase activity"/>
    <property type="evidence" value="ECO:0007669"/>
    <property type="project" value="UniProtKB-EC"/>
</dbReference>
<protein>
    <recommendedName>
        <fullName evidence="3 8">Glutamyl-tRNA reductase</fullName>
        <shortName evidence="8">GluTR</shortName>
        <ecNumber evidence="3 8">1.2.1.70</ecNumber>
    </recommendedName>
</protein>
<dbReference type="InterPro" id="IPR036343">
    <property type="entry name" value="GluRdtase_N_sf"/>
</dbReference>
<keyword evidence="5 8" id="KW-0560">Oxidoreductase</keyword>
<dbReference type="PANTHER" id="PTHR43013">
    <property type="entry name" value="GLUTAMYL-TRNA REDUCTASE"/>
    <property type="match status" value="1"/>
</dbReference>
<comment type="caution">
    <text evidence="13">The sequence shown here is derived from an EMBL/GenBank/DDBJ whole genome shotgun (WGS) entry which is preliminary data.</text>
</comment>
<dbReference type="HAMAP" id="MF_00087">
    <property type="entry name" value="Glu_tRNA_reductase"/>
    <property type="match status" value="1"/>
</dbReference>
<name>A0ABS1WQA7_9GAMM</name>
<dbReference type="InterPro" id="IPR006151">
    <property type="entry name" value="Shikm_DH/Glu-tRNA_Rdtase"/>
</dbReference>
<feature type="site" description="Important for activity" evidence="8">
    <location>
        <position position="123"/>
    </location>
</feature>
<evidence type="ECO:0000256" key="6">
    <source>
        <dbReference type="ARBA" id="ARBA00023244"/>
    </source>
</evidence>
<evidence type="ECO:0000256" key="8">
    <source>
        <dbReference type="HAMAP-Rule" id="MF_00087"/>
    </source>
</evidence>
<feature type="binding site" evidence="8">
    <location>
        <position position="144"/>
    </location>
    <ligand>
        <name>substrate</name>
    </ligand>
</feature>
<dbReference type="PANTHER" id="PTHR43013:SF1">
    <property type="entry name" value="GLUTAMYL-TRNA REDUCTASE"/>
    <property type="match status" value="1"/>
</dbReference>
<keyword evidence="14" id="KW-1185">Reference proteome</keyword>
<evidence type="ECO:0000259" key="11">
    <source>
        <dbReference type="Pfam" id="PF01488"/>
    </source>
</evidence>
<feature type="binding site" evidence="8">
    <location>
        <begin position="49"/>
        <end position="52"/>
    </location>
    <ligand>
        <name>substrate</name>
    </ligand>
</feature>
<dbReference type="InterPro" id="IPR018214">
    <property type="entry name" value="GluRdtase_CS"/>
</dbReference>
<comment type="domain">
    <text evidence="8">Possesses an unusual extended V-shaped dimeric structure with each monomer consisting of three distinct domains arranged along a curved 'spinal' alpha-helix. The N-terminal catalytic domain specifically recognizes the glutamate moiety of the substrate. The second domain is the NADPH-binding domain, and the third C-terminal domain is responsible for dimerization.</text>
</comment>
<dbReference type="InterPro" id="IPR015896">
    <property type="entry name" value="4pyrrol_synth_GluRdtase_dimer"/>
</dbReference>
<feature type="binding site" evidence="8">
    <location>
        <position position="133"/>
    </location>
    <ligand>
        <name>substrate</name>
    </ligand>
</feature>
<feature type="binding site" evidence="8">
    <location>
        <begin position="213"/>
        <end position="218"/>
    </location>
    <ligand>
        <name>NADP(+)</name>
        <dbReference type="ChEBI" id="CHEBI:58349"/>
    </ligand>
</feature>
<gene>
    <name evidence="8" type="primary">hemA</name>
    <name evidence="13" type="ORF">JM946_00235</name>
</gene>